<name>G0M8Y2_CAEBE</name>
<dbReference type="HOGENOM" id="CLU_000526_5_1_1"/>
<dbReference type="GO" id="GO:0004519">
    <property type="term" value="F:endonuclease activity"/>
    <property type="evidence" value="ECO:0007669"/>
    <property type="project" value="UniProtKB-KW"/>
</dbReference>
<feature type="compositionally biased region" description="Acidic residues" evidence="7">
    <location>
        <begin position="2153"/>
        <end position="2163"/>
    </location>
</feature>
<feature type="compositionally biased region" description="Polar residues" evidence="7">
    <location>
        <begin position="149"/>
        <end position="158"/>
    </location>
</feature>
<protein>
    <submittedName>
        <fullName evidence="9">CBN-SRU-33 protein</fullName>
    </submittedName>
</protein>
<feature type="region of interest" description="Disordered" evidence="7">
    <location>
        <begin position="312"/>
        <end position="415"/>
    </location>
</feature>
<dbReference type="InParanoid" id="G0M8Y2"/>
<dbReference type="InterPro" id="IPR001584">
    <property type="entry name" value="Integrase_cat-core"/>
</dbReference>
<gene>
    <name evidence="9" type="primary">Cbn-sru-33</name>
    <name evidence="9" type="ORF">CAEBREN_06886</name>
</gene>
<accession>G0M8Y2</accession>
<feature type="region of interest" description="Disordered" evidence="7">
    <location>
        <begin position="116"/>
        <end position="257"/>
    </location>
</feature>
<dbReference type="InterPro" id="IPR005312">
    <property type="entry name" value="DUF1759"/>
</dbReference>
<dbReference type="InterPro" id="IPR021109">
    <property type="entry name" value="Peptidase_aspartic_dom_sf"/>
</dbReference>
<feature type="compositionally biased region" description="Basic residues" evidence="7">
    <location>
        <begin position="2215"/>
        <end position="2230"/>
    </location>
</feature>
<keyword evidence="6" id="KW-0695">RNA-directed DNA polymerase</keyword>
<dbReference type="InterPro" id="IPR036397">
    <property type="entry name" value="RNaseH_sf"/>
</dbReference>
<dbReference type="Gene3D" id="3.10.10.10">
    <property type="entry name" value="HIV Type 1 Reverse Transcriptase, subunit A, domain 1"/>
    <property type="match status" value="1"/>
</dbReference>
<dbReference type="Pfam" id="PF00078">
    <property type="entry name" value="RVT_1"/>
    <property type="match status" value="1"/>
</dbReference>
<dbReference type="InterPro" id="IPR012337">
    <property type="entry name" value="RNaseH-like_sf"/>
</dbReference>
<dbReference type="GO" id="GO:0015074">
    <property type="term" value="P:DNA integration"/>
    <property type="evidence" value="ECO:0007669"/>
    <property type="project" value="InterPro"/>
</dbReference>
<dbReference type="STRING" id="135651.G0M8Y2"/>
<evidence type="ECO:0000256" key="7">
    <source>
        <dbReference type="SAM" id="MobiDB-lite"/>
    </source>
</evidence>
<proteinExistence type="predicted"/>
<reference evidence="10" key="1">
    <citation type="submission" date="2011-07" db="EMBL/GenBank/DDBJ databases">
        <authorList>
            <consortium name="Caenorhabditis brenneri Sequencing and Analysis Consortium"/>
            <person name="Wilson R.K."/>
        </authorList>
    </citation>
    <scope>NUCLEOTIDE SEQUENCE [LARGE SCALE GENOMIC DNA]</scope>
    <source>
        <strain evidence="10">PB2801</strain>
    </source>
</reference>
<feature type="compositionally biased region" description="Basic residues" evidence="7">
    <location>
        <begin position="2242"/>
        <end position="2255"/>
    </location>
</feature>
<dbReference type="Pfam" id="PF03564">
    <property type="entry name" value="DUF1759"/>
    <property type="match status" value="1"/>
</dbReference>
<evidence type="ECO:0000256" key="1">
    <source>
        <dbReference type="ARBA" id="ARBA00022679"/>
    </source>
</evidence>
<dbReference type="GO" id="GO:0003676">
    <property type="term" value="F:nucleic acid binding"/>
    <property type="evidence" value="ECO:0007669"/>
    <property type="project" value="InterPro"/>
</dbReference>
<evidence type="ECO:0000256" key="2">
    <source>
        <dbReference type="ARBA" id="ARBA00022695"/>
    </source>
</evidence>
<feature type="compositionally biased region" description="Polar residues" evidence="7">
    <location>
        <begin position="2316"/>
        <end position="2352"/>
    </location>
</feature>
<evidence type="ECO:0000259" key="8">
    <source>
        <dbReference type="PROSITE" id="PS50994"/>
    </source>
</evidence>
<organism evidence="10">
    <name type="scientific">Caenorhabditis brenneri</name>
    <name type="common">Nematode worm</name>
    <dbReference type="NCBI Taxonomy" id="135651"/>
    <lineage>
        <taxon>Eukaryota</taxon>
        <taxon>Metazoa</taxon>
        <taxon>Ecdysozoa</taxon>
        <taxon>Nematoda</taxon>
        <taxon>Chromadorea</taxon>
        <taxon>Rhabditida</taxon>
        <taxon>Rhabditina</taxon>
        <taxon>Rhabditomorpha</taxon>
        <taxon>Rhabditoidea</taxon>
        <taxon>Rhabditidae</taxon>
        <taxon>Peloderinae</taxon>
        <taxon>Caenorhabditis</taxon>
    </lineage>
</organism>
<dbReference type="GO" id="GO:0003964">
    <property type="term" value="F:RNA-directed DNA polymerase activity"/>
    <property type="evidence" value="ECO:0007669"/>
    <property type="project" value="UniProtKB-KW"/>
</dbReference>
<feature type="compositionally biased region" description="Polar residues" evidence="7">
    <location>
        <begin position="116"/>
        <end position="139"/>
    </location>
</feature>
<dbReference type="Gene3D" id="3.30.70.270">
    <property type="match status" value="1"/>
</dbReference>
<dbReference type="Pfam" id="PF05380">
    <property type="entry name" value="Peptidase_A17"/>
    <property type="match status" value="1"/>
</dbReference>
<dbReference type="Proteomes" id="UP000008068">
    <property type="component" value="Unassembled WGS sequence"/>
</dbReference>
<dbReference type="SUPFAM" id="SSF53098">
    <property type="entry name" value="Ribonuclease H-like"/>
    <property type="match status" value="1"/>
</dbReference>
<evidence type="ECO:0000256" key="6">
    <source>
        <dbReference type="ARBA" id="ARBA00022918"/>
    </source>
</evidence>
<feature type="compositionally biased region" description="Gly residues" evidence="7">
    <location>
        <begin position="195"/>
        <end position="204"/>
    </location>
</feature>
<dbReference type="eggNOG" id="KOG0017">
    <property type="taxonomic scope" value="Eukaryota"/>
</dbReference>
<keyword evidence="5" id="KW-0378">Hydrolase</keyword>
<feature type="domain" description="Integrase catalytic" evidence="8">
    <location>
        <begin position="1843"/>
        <end position="2031"/>
    </location>
</feature>
<evidence type="ECO:0000313" key="10">
    <source>
        <dbReference type="Proteomes" id="UP000008068"/>
    </source>
</evidence>
<dbReference type="PROSITE" id="PS50994">
    <property type="entry name" value="INTEGRASE"/>
    <property type="match status" value="1"/>
</dbReference>
<evidence type="ECO:0000256" key="3">
    <source>
        <dbReference type="ARBA" id="ARBA00022722"/>
    </source>
</evidence>
<dbReference type="Pfam" id="PF18701">
    <property type="entry name" value="DUF5641"/>
    <property type="match status" value="1"/>
</dbReference>
<feature type="region of interest" description="Disordered" evidence="7">
    <location>
        <begin position="2149"/>
        <end position="2367"/>
    </location>
</feature>
<dbReference type="GO" id="GO:0004190">
    <property type="term" value="F:aspartic-type endopeptidase activity"/>
    <property type="evidence" value="ECO:0007669"/>
    <property type="project" value="InterPro"/>
</dbReference>
<dbReference type="OrthoDB" id="6283332at2759"/>
<keyword evidence="3" id="KW-0540">Nuclease</keyword>
<evidence type="ECO:0000256" key="5">
    <source>
        <dbReference type="ARBA" id="ARBA00022801"/>
    </source>
</evidence>
<evidence type="ECO:0000313" key="9">
    <source>
        <dbReference type="EMBL" id="EGT31123.1"/>
    </source>
</evidence>
<dbReference type="PROSITE" id="PS00141">
    <property type="entry name" value="ASP_PROTEASE"/>
    <property type="match status" value="1"/>
</dbReference>
<dbReference type="Gene3D" id="3.30.420.10">
    <property type="entry name" value="Ribonuclease H-like superfamily/Ribonuclease H"/>
    <property type="match status" value="1"/>
</dbReference>
<dbReference type="InterPro" id="IPR000477">
    <property type="entry name" value="RT_dom"/>
</dbReference>
<feature type="compositionally biased region" description="Polar residues" evidence="7">
    <location>
        <begin position="2183"/>
        <end position="2195"/>
    </location>
</feature>
<evidence type="ECO:0000256" key="4">
    <source>
        <dbReference type="ARBA" id="ARBA00022759"/>
    </source>
</evidence>
<feature type="compositionally biased region" description="Polar residues" evidence="7">
    <location>
        <begin position="361"/>
        <end position="390"/>
    </location>
</feature>
<dbReference type="EMBL" id="GL379787">
    <property type="protein sequence ID" value="EGT31123.1"/>
    <property type="molecule type" value="Genomic_DNA"/>
</dbReference>
<dbReference type="GO" id="GO:0006508">
    <property type="term" value="P:proteolysis"/>
    <property type="evidence" value="ECO:0007669"/>
    <property type="project" value="InterPro"/>
</dbReference>
<dbReference type="InterPro" id="IPR043502">
    <property type="entry name" value="DNA/RNA_pol_sf"/>
</dbReference>
<keyword evidence="10" id="KW-1185">Reference proteome</keyword>
<dbReference type="PANTHER" id="PTHR47331">
    <property type="entry name" value="PHD-TYPE DOMAIN-CONTAINING PROTEIN"/>
    <property type="match status" value="1"/>
</dbReference>
<dbReference type="GO" id="GO:0042575">
    <property type="term" value="C:DNA polymerase complex"/>
    <property type="evidence" value="ECO:0007669"/>
    <property type="project" value="UniProtKB-ARBA"/>
</dbReference>
<sequence length="2427" mass="273539">MSGGVTEFKRALTRKSNEVKQTVVEARSLLNPGTNSFAVLPAVKAKLLEKQSIISGLQNDVVKFLDNNPSLATNTEEREVLQEELMKHVEKQKPIETLTQLKETIKLIDEAMATAAANTPIRSQPRRSTSAGSSPTPKRSSGPPLGGTPQFNRDNSNPMAPAKSVGGFGGFQFPQPDGLAPPPSAGGQLPPSKSLGGGRPGAGGKRARSSDALGHVRAGGQLPPNNSSGGGRPGSDGGRRQSVILLDPPANTNNLKTDQQDVKELIFQIHEDMSARMLEIEEQQSMMLNNNMQTEKRSQEVLAQILDQIQLSNSKKQSSESNQERGPKDNAWTRNNSGSTQNNDARNSGNASHGAFEFNDQRGSAQNARTENNSGSRQSQDARNSGNTANGGYHSMPEGMYREPQRPQYYPPRPKVAPESMAGILQVLKPFNGEHADFKTFILQFDHFVHANDDIPVVSKLGILTSLLTGKIKDELAPMGMSEGDYYILRQNLMRQFNNLDYEACRLHDALDAIEFSKSDWKEMESVLNTYCSIIAKLRGLGRHIDDDSYIRSFLAKIPKVIYPRVFKKYYGKSATFQQVSMAAFNAIAELRCSQNLRKDDVGRSKPNEIFVNNAEMNNSKSGQQRWNQKAHQYQDKSGGRTKFTAPSKIRPCAYCDSHSHSAFECTIPIAKKLEQVSAKRLCKNCLSDKHLANNCRSKFKCFHCKEKHFTGHCDKKDVHPMRVNTFEVDFYEDNDTELENHISQHHPQNLIHETFVLAGKGEKERILADSYKPPEEPELIELYSITDVESQLPFIQLTTPAGEALIALVDSGAQYSVISEQAAQRLKLKKIGEKWSSFAGFVSSTQQKFIPYYRLEIQDEDGKAWAMQVPSFDQMRTIFREPAFTDEDLEFLKSKDLLIAEITELKEFGGKTIDLLLGNNVLNKVKKLKKIKSYDLPSGRTIEEMLIGYVNYPPALDNQFVPASENLQVNFIEAPEMQFIHTLDSEDIFLSTTGTESQQKMSTQKLTKLLEQSCSLSILGIEKPEEVKKKDQINADLIKQFKESAVLESDKRIHVKFPMNGREKELKENLPIALSRLRNLYHNQLPTKEAKHQFHKLIMEQLEAGTLEEVTPDMRKDGIISFMPTSVVIKEDSAFTKVRIVNDASAHMKGELSINDCIYAGPSLLNQILGILLRARLGKYLMISDIAKAFHQVKIQKQYRNMTQILWLRDPDIPPTSANVVPYRSTVLPFGISCSPFLLAITIMQYMDIYPNPLNEIILKNMYVDNVIFVTNEKEELTKFYAQAKELFAKNMFMNLREFLVNSADVMDKIPEKDRAPSLLYKLLGHVWNTITDTIRIKLAKPPEEIPTRKQIASWVASNYDPMGLICPIVIQLRLLQSAACEDELKWSQQIGEKRYDMLEKAKAMFDDDLFEIPRQIVTNYEFNSVELVMFSDASKHHYGIAAYLRFAYPDGSFQSKLIFAKSRIRPLRSGPELTIPRMELIALELASNSAVTLAKELHQQLKQVTIFSDSTCTLYWTISKIANNYGSRFVANRVRAIHDNLDTLKKEYNTSATIRYVPTDLNPADIATRGCSVSELKASKLWHQGPDFIHKSEEDWPAKLDGTPADPNEFKEYLIQKGIIPEESDEIKAQRIQINKLTIVEEGQSIVPYERTNSLQKLISIVVRIFEFVHTLQRRLRHKEEKKFESSSLRQYAEAAEQKDEVQKRIIIKNFLIKDHIMDSEVRYGAKLPDDCQPLFQEDGIWKHQRRIDSADDQRITDGMKNPIILMERHPLARLIVIDCHRINKHSGVKDLFSEILREYWMKGLPALARRVRNECFTCRKTHGLPHEYPFTRNLPKERTMLVGPFKNVGIDYFGPLAFKLGQSTGKVWVMLVSCMVTRAIHLEIVPDNSTHGFLQALHRFVSRRGAPEHILSDNAPAFKLGYSMIKKDLITLINTSESLTSFMAQHSITPKLITPFSPWQGGSYERMVALVKNVVFKVLGTTTLPFLELETLLIEVEGILNSRPVTPNKISIDDSPATRPIDFMIPQAKLALPEHYNSIVDIVKNHETEKVTRLLLESTARLKEALWDEFARTYFTTLKNYNIKKYAHSQLKPKVGQVVLVDTPLLPRYKWPLGVITEVTKKKEGRIQSVLVRCKKRIIEKPVNSLIPLEDPDPDQDDPVDLPKLERTKRVTYSDPAKDTTASSPSGVITSDTTKDDEAQSSESLQPGQKTPAKRGRPPGSKNKKNKKFELPNQGQTPKRGRPPGSKNKKQKRDQQGEISGAATRSKPVNDQDGVLQSVRATTRSKSVTDQDVDRGHKRAATRRKSDNDQDGESQSVGATTRSKSKVSQRPGSTDVSQRPGDATSSQRPGGSAEEGARRQQPARAAKVCNTAHCSKAPSQCLARSHGRDLGYILYPLLSHVNQFHNLIKSMFNKSRLTTFTNSE</sequence>
<feature type="compositionally biased region" description="Polar residues" evidence="7">
    <location>
        <begin position="332"/>
        <end position="351"/>
    </location>
</feature>
<dbReference type="InterPro" id="IPR043128">
    <property type="entry name" value="Rev_trsase/Diguanyl_cyclase"/>
</dbReference>
<dbReference type="InterPro" id="IPR001969">
    <property type="entry name" value="Aspartic_peptidase_AS"/>
</dbReference>
<keyword evidence="1" id="KW-0808">Transferase</keyword>
<keyword evidence="2" id="KW-0548">Nucleotidyltransferase</keyword>
<dbReference type="SUPFAM" id="SSF56672">
    <property type="entry name" value="DNA/RNA polymerases"/>
    <property type="match status" value="1"/>
</dbReference>
<dbReference type="InterPro" id="IPR040676">
    <property type="entry name" value="DUF5641"/>
</dbReference>
<dbReference type="InterPro" id="IPR008042">
    <property type="entry name" value="Retrotrans_Pao"/>
</dbReference>
<feature type="compositionally biased region" description="Low complexity" evidence="7">
    <location>
        <begin position="312"/>
        <end position="321"/>
    </location>
</feature>
<keyword evidence="4" id="KW-0255">Endonuclease</keyword>
<dbReference type="Gene3D" id="2.40.70.10">
    <property type="entry name" value="Acid Proteases"/>
    <property type="match status" value="1"/>
</dbReference>
<dbReference type="PANTHER" id="PTHR47331:SF5">
    <property type="entry name" value="RIBONUCLEASE H"/>
    <property type="match status" value="1"/>
</dbReference>